<dbReference type="Gene3D" id="3.30.750.24">
    <property type="entry name" value="STAS domain"/>
    <property type="match status" value="1"/>
</dbReference>
<evidence type="ECO:0000256" key="2">
    <source>
        <dbReference type="ARBA" id="ARBA00022448"/>
    </source>
</evidence>
<evidence type="ECO:0000313" key="8">
    <source>
        <dbReference type="EMBL" id="KAL3639291.1"/>
    </source>
</evidence>
<name>A0ABD3DAE4_9LAMI</name>
<dbReference type="SUPFAM" id="SSF52091">
    <property type="entry name" value="SpoIIaa-like"/>
    <property type="match status" value="1"/>
</dbReference>
<dbReference type="InterPro" id="IPR001902">
    <property type="entry name" value="SLC26A/SulP_fam"/>
</dbReference>
<evidence type="ECO:0000256" key="4">
    <source>
        <dbReference type="ARBA" id="ARBA00022989"/>
    </source>
</evidence>
<protein>
    <submittedName>
        <fullName evidence="8">Sulfate transporter 1.3</fullName>
    </submittedName>
</protein>
<keyword evidence="4 6" id="KW-1133">Transmembrane helix</keyword>
<feature type="transmembrane region" description="Helical" evidence="6">
    <location>
        <begin position="232"/>
        <end position="255"/>
    </location>
</feature>
<dbReference type="FunFam" id="3.30.750.24:FF:000002">
    <property type="entry name" value="Sulfate transporter 31"/>
    <property type="match status" value="1"/>
</dbReference>
<dbReference type="EMBL" id="JAVIJP010000018">
    <property type="protein sequence ID" value="KAL3639291.1"/>
    <property type="molecule type" value="Genomic_DNA"/>
</dbReference>
<dbReference type="PROSITE" id="PS50801">
    <property type="entry name" value="STAS"/>
    <property type="match status" value="1"/>
</dbReference>
<evidence type="ECO:0000259" key="7">
    <source>
        <dbReference type="PROSITE" id="PS50801"/>
    </source>
</evidence>
<evidence type="ECO:0000313" key="9">
    <source>
        <dbReference type="Proteomes" id="UP001632038"/>
    </source>
</evidence>
<keyword evidence="2" id="KW-0813">Transport</keyword>
<comment type="caution">
    <text evidence="8">The sequence shown here is derived from an EMBL/GenBank/DDBJ whole genome shotgun (WGS) entry which is preliminary data.</text>
</comment>
<dbReference type="InterPro" id="IPR018045">
    <property type="entry name" value="S04_transporter_CS"/>
</dbReference>
<dbReference type="AlphaFoldDB" id="A0ABD3DAE4"/>
<evidence type="ECO:0000256" key="1">
    <source>
        <dbReference type="ARBA" id="ARBA00004141"/>
    </source>
</evidence>
<feature type="transmembrane region" description="Helical" evidence="6">
    <location>
        <begin position="417"/>
        <end position="440"/>
    </location>
</feature>
<sequence>MDTTISSPYKVGIPPKQKLWKEFSSTLKETFFSDDPLRSFKDQSKSRKLILGLRAVFPILDWARSYDLAKLKGDLIAGLTIASLCIPQDIGYSKLANLDPQYGLYSSFVPPLVYAFMGSSRDIAIGPVAVVSLLLGTMLQNEIDPVSNAHEYRRLAFTATLFAGITQATLGVLRLGFLIDFLSHAAIVGFMGGAAITISLQQLKGFLGIKKFTKNSDIVSVMKSVFSSAHHGWNWPTILIGATFLVFLLVAKHIGKKNKKLFWLSAIAPLISVILSTFLVYITRADKKGVQIVRHIEKGINSPSLDQIYFSGEYLLKGARIGIVSGMVALTEAVAIGRTFAAMKDYQIDGNKEMVALGVMNIAGSMTSCYVATGSFSRSAVNFMAGCQTAVSNIVMSIVVLLTLLFITPLFEYTPNAILSAIIISAVISLIDYDAAILIWKIDKFDFVACMGAFFGVVFVSVEIGLLIAVSISFAKLLLQVTRPRTALLGKIPRTNVYRNISQYPEATKVPGVLIIRVDSAIYFSNSNYIRERLLRWLTDEDEQLKAASLPEIQFFIVEMSPVTDIDTSGIHALEDLHKSLEKKSVKLVLANPGPVVIDKLYASKLTNMIGVDKIFLTVADAIQTCSPKFVEDV</sequence>
<dbReference type="PROSITE" id="PS01130">
    <property type="entry name" value="SLC26A"/>
    <property type="match status" value="1"/>
</dbReference>
<evidence type="ECO:0000256" key="3">
    <source>
        <dbReference type="ARBA" id="ARBA00022692"/>
    </source>
</evidence>
<organism evidence="8 9">
    <name type="scientific">Castilleja foliolosa</name>
    <dbReference type="NCBI Taxonomy" id="1961234"/>
    <lineage>
        <taxon>Eukaryota</taxon>
        <taxon>Viridiplantae</taxon>
        <taxon>Streptophyta</taxon>
        <taxon>Embryophyta</taxon>
        <taxon>Tracheophyta</taxon>
        <taxon>Spermatophyta</taxon>
        <taxon>Magnoliopsida</taxon>
        <taxon>eudicotyledons</taxon>
        <taxon>Gunneridae</taxon>
        <taxon>Pentapetalae</taxon>
        <taxon>asterids</taxon>
        <taxon>lamiids</taxon>
        <taxon>Lamiales</taxon>
        <taxon>Orobanchaceae</taxon>
        <taxon>Pedicularideae</taxon>
        <taxon>Castillejinae</taxon>
        <taxon>Castilleja</taxon>
    </lineage>
</organism>
<dbReference type="PANTHER" id="PTHR11814">
    <property type="entry name" value="SULFATE TRANSPORTER"/>
    <property type="match status" value="1"/>
</dbReference>
<reference evidence="9" key="1">
    <citation type="journal article" date="2024" name="IScience">
        <title>Strigolactones Initiate the Formation of Haustorium-like Structures in Castilleja.</title>
        <authorList>
            <person name="Buerger M."/>
            <person name="Peterson D."/>
            <person name="Chory J."/>
        </authorList>
    </citation>
    <scope>NUCLEOTIDE SEQUENCE [LARGE SCALE GENOMIC DNA]</scope>
</reference>
<feature type="transmembrane region" description="Helical" evidence="6">
    <location>
        <begin position="112"/>
        <end position="135"/>
    </location>
</feature>
<dbReference type="GO" id="GO:0016020">
    <property type="term" value="C:membrane"/>
    <property type="evidence" value="ECO:0007669"/>
    <property type="project" value="UniProtKB-SubCell"/>
</dbReference>
<feature type="transmembrane region" description="Helical" evidence="6">
    <location>
        <begin position="181"/>
        <end position="200"/>
    </location>
</feature>
<keyword evidence="3 6" id="KW-0812">Transmembrane</keyword>
<feature type="transmembrane region" description="Helical" evidence="6">
    <location>
        <begin position="447"/>
        <end position="475"/>
    </location>
</feature>
<dbReference type="CDD" id="cd07042">
    <property type="entry name" value="STAS_SulP_like_sulfate_transporter"/>
    <property type="match status" value="1"/>
</dbReference>
<accession>A0ABD3DAE4</accession>
<dbReference type="Proteomes" id="UP001632038">
    <property type="component" value="Unassembled WGS sequence"/>
</dbReference>
<dbReference type="Pfam" id="PF00916">
    <property type="entry name" value="Sulfate_transp"/>
    <property type="match status" value="1"/>
</dbReference>
<dbReference type="Pfam" id="PF01740">
    <property type="entry name" value="STAS"/>
    <property type="match status" value="1"/>
</dbReference>
<comment type="subcellular location">
    <subcellularLocation>
        <location evidence="1">Membrane</location>
        <topology evidence="1">Multi-pass membrane protein</topology>
    </subcellularLocation>
</comment>
<keyword evidence="9" id="KW-1185">Reference proteome</keyword>
<feature type="transmembrane region" description="Helical" evidence="6">
    <location>
        <begin position="321"/>
        <end position="342"/>
    </location>
</feature>
<evidence type="ECO:0000256" key="5">
    <source>
        <dbReference type="ARBA" id="ARBA00023136"/>
    </source>
</evidence>
<proteinExistence type="predicted"/>
<feature type="domain" description="STAS" evidence="7">
    <location>
        <begin position="503"/>
        <end position="626"/>
    </location>
</feature>
<feature type="transmembrane region" description="Helical" evidence="6">
    <location>
        <begin position="354"/>
        <end position="373"/>
    </location>
</feature>
<gene>
    <name evidence="8" type="primary">SULTR1:3_2</name>
    <name evidence="8" type="ORF">CASFOL_017198</name>
</gene>
<feature type="transmembrane region" description="Helical" evidence="6">
    <location>
        <begin position="155"/>
        <end position="175"/>
    </location>
</feature>
<evidence type="ECO:0000256" key="6">
    <source>
        <dbReference type="SAM" id="Phobius"/>
    </source>
</evidence>
<keyword evidence="5 6" id="KW-0472">Membrane</keyword>
<dbReference type="InterPro" id="IPR011547">
    <property type="entry name" value="SLC26A/SulP_dom"/>
</dbReference>
<feature type="transmembrane region" description="Helical" evidence="6">
    <location>
        <begin position="261"/>
        <end position="282"/>
    </location>
</feature>
<feature type="transmembrane region" description="Helical" evidence="6">
    <location>
        <begin position="394"/>
        <end position="411"/>
    </location>
</feature>
<dbReference type="NCBIfam" id="TIGR00815">
    <property type="entry name" value="sulP"/>
    <property type="match status" value="1"/>
</dbReference>
<dbReference type="InterPro" id="IPR036513">
    <property type="entry name" value="STAS_dom_sf"/>
</dbReference>
<dbReference type="InterPro" id="IPR002645">
    <property type="entry name" value="STAS_dom"/>
</dbReference>